<dbReference type="GeneID" id="24872938"/>
<name>A0A0E3PR77_9EURY</name>
<protein>
    <submittedName>
        <fullName evidence="1">Uncharacterized protein</fullName>
    </submittedName>
</protein>
<gene>
    <name evidence="1" type="ORF">MSSAC_3253</name>
</gene>
<dbReference type="RefSeq" id="WP_048184326.1">
    <property type="nucleotide sequence ID" value="NZ_CP009508.1"/>
</dbReference>
<dbReference type="EMBL" id="CP009508">
    <property type="protein sequence ID" value="AKB37843.1"/>
    <property type="molecule type" value="Genomic_DNA"/>
</dbReference>
<evidence type="ECO:0000313" key="1">
    <source>
        <dbReference type="EMBL" id="AKB37843.1"/>
    </source>
</evidence>
<dbReference type="AlphaFoldDB" id="A0A0E3PR77"/>
<evidence type="ECO:0000313" key="2">
    <source>
        <dbReference type="Proteomes" id="UP000033123"/>
    </source>
</evidence>
<dbReference type="KEGG" id="msj:MSSAC_3253"/>
<reference evidence="1 2" key="1">
    <citation type="submission" date="2014-07" db="EMBL/GenBank/DDBJ databases">
        <title>Methanogenic archaea and the global carbon cycle.</title>
        <authorList>
            <person name="Henriksen J.R."/>
            <person name="Luke J."/>
            <person name="Reinhart S."/>
            <person name="Benedict M.N."/>
            <person name="Youngblut N.D."/>
            <person name="Metcalf M.E."/>
            <person name="Whitaker R.J."/>
            <person name="Metcalf W.W."/>
        </authorList>
    </citation>
    <scope>NUCLEOTIDE SEQUENCE [LARGE SCALE GENOMIC DNA]</scope>
    <source>
        <strain evidence="1 2">C2J</strain>
    </source>
</reference>
<organism evidence="1 2">
    <name type="scientific">Methanosarcina siciliae C2J</name>
    <dbReference type="NCBI Taxonomy" id="1434118"/>
    <lineage>
        <taxon>Archaea</taxon>
        <taxon>Methanobacteriati</taxon>
        <taxon>Methanobacteriota</taxon>
        <taxon>Stenosarchaea group</taxon>
        <taxon>Methanomicrobia</taxon>
        <taxon>Methanosarcinales</taxon>
        <taxon>Methanosarcinaceae</taxon>
        <taxon>Methanosarcina</taxon>
    </lineage>
</organism>
<dbReference type="Proteomes" id="UP000033123">
    <property type="component" value="Chromosome"/>
</dbReference>
<proteinExistence type="predicted"/>
<dbReference type="HOGENOM" id="CLU_180505_0_0_2"/>
<dbReference type="STRING" id="1434118.MSSAC_3253"/>
<accession>A0A0E3PR77</accession>
<dbReference type="PATRIC" id="fig|1434118.4.peg.4210"/>
<sequence>MTLTLDIKGDFTPQEVSEVIRAALDQNERVAKYKIKKYSGICENFENKYKMDSDHFMEKFDSGDLGDDDDFFDWYAAKRGLDIWNKKLKILSGIQI</sequence>